<organism evidence="8 9">
    <name type="scientific">Coemansia pectinata</name>
    <dbReference type="NCBI Taxonomy" id="1052879"/>
    <lineage>
        <taxon>Eukaryota</taxon>
        <taxon>Fungi</taxon>
        <taxon>Fungi incertae sedis</taxon>
        <taxon>Zoopagomycota</taxon>
        <taxon>Kickxellomycotina</taxon>
        <taxon>Kickxellomycetes</taxon>
        <taxon>Kickxellales</taxon>
        <taxon>Kickxellaceae</taxon>
        <taxon>Coemansia</taxon>
    </lineage>
</organism>
<feature type="compositionally biased region" description="Low complexity" evidence="6">
    <location>
        <begin position="16"/>
        <end position="34"/>
    </location>
</feature>
<feature type="compositionally biased region" description="Basic residues" evidence="6">
    <location>
        <begin position="293"/>
        <end position="302"/>
    </location>
</feature>
<sequence>MHSGQYNGAAEGPPHQQQQQQQRQQQQYRQYQQQLPLHMHHSHQAARQDSDSASSAQQLLQEPAHMRPPMSTTLSGGESTMISYQSGIPPYQASMPGVAELSGSGFSHHAEQEYGGVGSSNMYPSTLLPSRQIQAQHHHHQQVLHQHLDFAPVRLLQSCDSCRRRKIRCSGEKPTCSSCVRYQEICHYSPLATPRRRAGKRARTGERETSHEHMPTTPTTASAMGAVAAEAPREVSVAPSQSAPLSADVEALSGGEFVSWSSEAGQMRRDIEGLSRKFDSLNGKLDQLIGLVGKRRRQRRQPSRSGSSVEHMEYSQNESEYSSHDEGDDHVEERRAARVGAEFSNLIDRTSRFGIDATNVGIISGMMNSIDGARGGQRGAAENVRVAAEPSSGSGLSGVQGVVQRLETEALHAELIDTFYEHADVNTISFIPRHVFQLLQREQRTPTAMINVMMADACSHSDNADIVAVGRVFARGYFIERAYCALFECLEYDSAEHCVALLLFAMVISKAGLHRAWIMHSLSTQMAIRLRFNTLDSPISTLAFKNDSELTREWKRRVFWQLYTFDLLTTTLSDLPPCLSIHDLRCNAPTPLTDELVSAESGSGKQLAVLGPAVVFCDDQLTMNEQIEMLGILCDISSLQNMMTPEVCLFPAEFMLIHERILSWQRRMPHYDVFAKGNLIHVAEAFQQRPGLIFLGLLSQYAHIFLCLIKGTWLPTKRKMTADEEKTLTWSRQTAYESAQVVHRLVPFIRGMRLNIVCPFTLCVVFQACIVSLYSCGWNNEPRCILAAVNSVQAGLDFLEFVTPRWGFAGVLTTSLRGLVVERGFGPKDQSDNTDNVSAGTNGQEPHVVASDSTASPPSIEMMRPFLVESQWERILRTGEMPSLPKS</sequence>
<dbReference type="PANTHER" id="PTHR47338">
    <property type="entry name" value="ZN(II)2CYS6 TRANSCRIPTION FACTOR (EUROFUNG)-RELATED"/>
    <property type="match status" value="1"/>
</dbReference>
<comment type="subcellular location">
    <subcellularLocation>
        <location evidence="1">Nucleus</location>
    </subcellularLocation>
</comment>
<protein>
    <recommendedName>
        <fullName evidence="7">Zn(2)-C6 fungal-type domain-containing protein</fullName>
    </recommendedName>
</protein>
<evidence type="ECO:0000313" key="8">
    <source>
        <dbReference type="EMBL" id="KAJ2754636.1"/>
    </source>
</evidence>
<dbReference type="SUPFAM" id="SSF57701">
    <property type="entry name" value="Zn2/Cys6 DNA-binding domain"/>
    <property type="match status" value="1"/>
</dbReference>
<evidence type="ECO:0000256" key="1">
    <source>
        <dbReference type="ARBA" id="ARBA00004123"/>
    </source>
</evidence>
<name>A0A9W8H010_9FUNG</name>
<dbReference type="PROSITE" id="PS00463">
    <property type="entry name" value="ZN2_CY6_FUNGAL_1"/>
    <property type="match status" value="1"/>
</dbReference>
<dbReference type="PANTHER" id="PTHR47338:SF5">
    <property type="entry name" value="ZN(II)2CYS6 TRANSCRIPTION FACTOR (EUROFUNG)"/>
    <property type="match status" value="1"/>
</dbReference>
<dbReference type="GO" id="GO:0008270">
    <property type="term" value="F:zinc ion binding"/>
    <property type="evidence" value="ECO:0007669"/>
    <property type="project" value="InterPro"/>
</dbReference>
<evidence type="ECO:0000259" key="7">
    <source>
        <dbReference type="PROSITE" id="PS50048"/>
    </source>
</evidence>
<dbReference type="InterPro" id="IPR050815">
    <property type="entry name" value="TF_fung"/>
</dbReference>
<evidence type="ECO:0000256" key="6">
    <source>
        <dbReference type="SAM" id="MobiDB-lite"/>
    </source>
</evidence>
<keyword evidence="2" id="KW-0479">Metal-binding</keyword>
<dbReference type="SMART" id="SM00066">
    <property type="entry name" value="GAL4"/>
    <property type="match status" value="1"/>
</dbReference>
<dbReference type="InterPro" id="IPR001138">
    <property type="entry name" value="Zn2Cys6_DnaBD"/>
</dbReference>
<evidence type="ECO:0000256" key="4">
    <source>
        <dbReference type="ARBA" id="ARBA00023163"/>
    </source>
</evidence>
<dbReference type="CDD" id="cd00067">
    <property type="entry name" value="GAL4"/>
    <property type="match status" value="1"/>
</dbReference>
<feature type="region of interest" description="Disordered" evidence="6">
    <location>
        <begin position="292"/>
        <end position="332"/>
    </location>
</feature>
<gene>
    <name evidence="8" type="ORF">GGI19_002258</name>
</gene>
<keyword evidence="3" id="KW-0805">Transcription regulation</keyword>
<feature type="compositionally biased region" description="Polar residues" evidence="6">
    <location>
        <begin position="70"/>
        <end position="80"/>
    </location>
</feature>
<keyword evidence="5" id="KW-0539">Nucleus</keyword>
<dbReference type="InterPro" id="IPR007219">
    <property type="entry name" value="XnlR_reg_dom"/>
</dbReference>
<feature type="region of interest" description="Disordered" evidence="6">
    <location>
        <begin position="827"/>
        <end position="858"/>
    </location>
</feature>
<dbReference type="Gene3D" id="4.10.240.10">
    <property type="entry name" value="Zn(2)-C6 fungal-type DNA-binding domain"/>
    <property type="match status" value="1"/>
</dbReference>
<feature type="compositionally biased region" description="Polar residues" evidence="6">
    <location>
        <begin position="833"/>
        <end position="844"/>
    </location>
</feature>
<feature type="compositionally biased region" description="Low complexity" evidence="6">
    <location>
        <begin position="45"/>
        <end position="58"/>
    </location>
</feature>
<dbReference type="Pfam" id="PF04082">
    <property type="entry name" value="Fungal_trans"/>
    <property type="match status" value="1"/>
</dbReference>
<dbReference type="GO" id="GO:0006351">
    <property type="term" value="P:DNA-templated transcription"/>
    <property type="evidence" value="ECO:0007669"/>
    <property type="project" value="InterPro"/>
</dbReference>
<feature type="compositionally biased region" description="Basic and acidic residues" evidence="6">
    <location>
        <begin position="203"/>
        <end position="214"/>
    </location>
</feature>
<dbReference type="GO" id="GO:0005634">
    <property type="term" value="C:nucleus"/>
    <property type="evidence" value="ECO:0007669"/>
    <property type="project" value="UniProtKB-SubCell"/>
</dbReference>
<dbReference type="OrthoDB" id="39175at2759"/>
<feature type="region of interest" description="Disordered" evidence="6">
    <location>
        <begin position="1"/>
        <end position="80"/>
    </location>
</feature>
<dbReference type="GO" id="GO:0003677">
    <property type="term" value="F:DNA binding"/>
    <property type="evidence" value="ECO:0007669"/>
    <property type="project" value="InterPro"/>
</dbReference>
<dbReference type="Proteomes" id="UP001140011">
    <property type="component" value="Unassembled WGS sequence"/>
</dbReference>
<evidence type="ECO:0000256" key="5">
    <source>
        <dbReference type="ARBA" id="ARBA00023242"/>
    </source>
</evidence>
<feature type="region of interest" description="Disordered" evidence="6">
    <location>
        <begin position="195"/>
        <end position="219"/>
    </location>
</feature>
<reference evidence="8" key="1">
    <citation type="submission" date="2022-07" db="EMBL/GenBank/DDBJ databases">
        <title>Phylogenomic reconstructions and comparative analyses of Kickxellomycotina fungi.</title>
        <authorList>
            <person name="Reynolds N.K."/>
            <person name="Stajich J.E."/>
            <person name="Barry K."/>
            <person name="Grigoriev I.V."/>
            <person name="Crous P."/>
            <person name="Smith M.E."/>
        </authorList>
    </citation>
    <scope>NUCLEOTIDE SEQUENCE</scope>
    <source>
        <strain evidence="8">BCRC 34297</strain>
    </source>
</reference>
<proteinExistence type="predicted"/>
<dbReference type="GO" id="GO:0000981">
    <property type="term" value="F:DNA-binding transcription factor activity, RNA polymerase II-specific"/>
    <property type="evidence" value="ECO:0007669"/>
    <property type="project" value="InterPro"/>
</dbReference>
<evidence type="ECO:0000256" key="3">
    <source>
        <dbReference type="ARBA" id="ARBA00023015"/>
    </source>
</evidence>
<dbReference type="Pfam" id="PF00172">
    <property type="entry name" value="Zn_clus"/>
    <property type="match status" value="1"/>
</dbReference>
<dbReference type="SMART" id="SM00906">
    <property type="entry name" value="Fungal_trans"/>
    <property type="match status" value="1"/>
</dbReference>
<evidence type="ECO:0000256" key="2">
    <source>
        <dbReference type="ARBA" id="ARBA00022723"/>
    </source>
</evidence>
<comment type="caution">
    <text evidence="8">The sequence shown here is derived from an EMBL/GenBank/DDBJ whole genome shotgun (WGS) entry which is preliminary data.</text>
</comment>
<dbReference type="InterPro" id="IPR036864">
    <property type="entry name" value="Zn2-C6_fun-type_DNA-bd_sf"/>
</dbReference>
<dbReference type="AlphaFoldDB" id="A0A9W8H010"/>
<feature type="domain" description="Zn(2)-C6 fungal-type" evidence="7">
    <location>
        <begin position="158"/>
        <end position="188"/>
    </location>
</feature>
<keyword evidence="4" id="KW-0804">Transcription</keyword>
<keyword evidence="9" id="KW-1185">Reference proteome</keyword>
<accession>A0A9W8H010</accession>
<dbReference type="CDD" id="cd12148">
    <property type="entry name" value="fungal_TF_MHR"/>
    <property type="match status" value="1"/>
</dbReference>
<feature type="compositionally biased region" description="Basic and acidic residues" evidence="6">
    <location>
        <begin position="321"/>
        <end position="332"/>
    </location>
</feature>
<dbReference type="EMBL" id="JANBUH010000104">
    <property type="protein sequence ID" value="KAJ2754636.1"/>
    <property type="molecule type" value="Genomic_DNA"/>
</dbReference>
<dbReference type="PROSITE" id="PS50048">
    <property type="entry name" value="ZN2_CY6_FUNGAL_2"/>
    <property type="match status" value="1"/>
</dbReference>
<evidence type="ECO:0000313" key="9">
    <source>
        <dbReference type="Proteomes" id="UP001140011"/>
    </source>
</evidence>